<dbReference type="AlphaFoldDB" id="A0A7S2KMC8"/>
<name>A0A7S2KMC8_9DINO</name>
<reference evidence="1" key="1">
    <citation type="submission" date="2021-01" db="EMBL/GenBank/DDBJ databases">
        <authorList>
            <person name="Corre E."/>
            <person name="Pelletier E."/>
            <person name="Niang G."/>
            <person name="Scheremetjew M."/>
            <person name="Finn R."/>
            <person name="Kale V."/>
            <person name="Holt S."/>
            <person name="Cochrane G."/>
            <person name="Meng A."/>
            <person name="Brown T."/>
            <person name="Cohen L."/>
        </authorList>
    </citation>
    <scope>NUCLEOTIDE SEQUENCE</scope>
    <source>
        <strain evidence="1">RCC3387</strain>
    </source>
</reference>
<dbReference type="EMBL" id="HBGW01049141">
    <property type="protein sequence ID" value="CAD9580910.1"/>
    <property type="molecule type" value="Transcribed_RNA"/>
</dbReference>
<organism evidence="1">
    <name type="scientific">Zooxanthella nutricula</name>
    <dbReference type="NCBI Taxonomy" id="1333877"/>
    <lineage>
        <taxon>Eukaryota</taxon>
        <taxon>Sar</taxon>
        <taxon>Alveolata</taxon>
        <taxon>Dinophyceae</taxon>
        <taxon>Peridiniales</taxon>
        <taxon>Peridiniales incertae sedis</taxon>
        <taxon>Zooxanthella</taxon>
    </lineage>
</organism>
<protein>
    <submittedName>
        <fullName evidence="1">Uncharacterized protein</fullName>
    </submittedName>
</protein>
<gene>
    <name evidence="1" type="ORF">BRAN1462_LOCUS31283</name>
</gene>
<proteinExistence type="predicted"/>
<accession>A0A7S2KMC8</accession>
<evidence type="ECO:0000313" key="1">
    <source>
        <dbReference type="EMBL" id="CAD9580910.1"/>
    </source>
</evidence>
<sequence>MMQYEPVLKGNSCTPATAFQSAVAACCCLQIRDPFQSNEWMLSDNATQQPSMFERFCLCQCGPEARTLSGIEKNPKLRGLAGVTLQDGAHETAGSLQTLKWGMYDESKKELTLSVFGGFKPGYGGTTGQWTEPVEAQWCFLMNLARCANFTYVFRFDEDYKRADIDIEGNIGVFCCCCIPCCPAWFRVPRWVCHYDMIQTDGSTDGTAWNRRSSVCGAEKTFTYKLVTVYNDEGQKGPFYNRLEEVVPQVQMISF</sequence>